<dbReference type="EMBL" id="JAWDIP010000004">
    <property type="protein sequence ID" value="MDY0396287.1"/>
    <property type="molecule type" value="Genomic_DNA"/>
</dbReference>
<reference evidence="1 2" key="1">
    <citation type="submission" date="2023-10" db="EMBL/GenBank/DDBJ databases">
        <title>Virgibacillus halophilus 5B73C genome.</title>
        <authorList>
            <person name="Miliotis G."/>
            <person name="Sengupta P."/>
            <person name="Hameed A."/>
            <person name="Chuvochina M."/>
            <person name="Mcdonagh F."/>
            <person name="Simpson A.C."/>
            <person name="Singh N.K."/>
            <person name="Rekha P.D."/>
            <person name="Raman K."/>
            <person name="Hugenholtz P."/>
            <person name="Venkateswaran K."/>
        </authorList>
    </citation>
    <scope>NUCLEOTIDE SEQUENCE [LARGE SCALE GENOMIC DNA]</scope>
    <source>
        <strain evidence="1 2">5B73C</strain>
    </source>
</reference>
<sequence>MIKKVIAADKEGCDVFFAPNENGAKNSNYHIAKKTAEEIGTDMKVVPVDTFQDALDYLEKMDADK</sequence>
<evidence type="ECO:0000313" key="2">
    <source>
        <dbReference type="Proteomes" id="UP001281447"/>
    </source>
</evidence>
<evidence type="ECO:0000313" key="1">
    <source>
        <dbReference type="EMBL" id="MDY0396287.1"/>
    </source>
</evidence>
<dbReference type="Proteomes" id="UP001281447">
    <property type="component" value="Unassembled WGS sequence"/>
</dbReference>
<dbReference type="SUPFAM" id="SSF54211">
    <property type="entry name" value="Ribosomal protein S5 domain 2-like"/>
    <property type="match status" value="1"/>
</dbReference>
<dbReference type="Gene3D" id="3.30.230.10">
    <property type="match status" value="1"/>
</dbReference>
<keyword evidence="2" id="KW-1185">Reference proteome</keyword>
<comment type="caution">
    <text evidence="1">The sequence shown here is derived from an EMBL/GenBank/DDBJ whole genome shotgun (WGS) entry which is preliminary data.</text>
</comment>
<organism evidence="1 2">
    <name type="scientific">Tigheibacillus halophilus</name>
    <dbReference type="NCBI Taxonomy" id="361280"/>
    <lineage>
        <taxon>Bacteria</taxon>
        <taxon>Bacillati</taxon>
        <taxon>Bacillota</taxon>
        <taxon>Bacilli</taxon>
        <taxon>Bacillales</taxon>
        <taxon>Bacillaceae</taxon>
        <taxon>Tigheibacillus</taxon>
    </lineage>
</organism>
<dbReference type="InterPro" id="IPR020568">
    <property type="entry name" value="Ribosomal_Su5_D2-typ_SF"/>
</dbReference>
<protein>
    <submittedName>
        <fullName evidence="1">Uncharacterized protein</fullName>
    </submittedName>
</protein>
<dbReference type="InterPro" id="IPR014721">
    <property type="entry name" value="Ribsml_uS5_D2-typ_fold_subgr"/>
</dbReference>
<name>A0ABU5CAC3_9BACI</name>
<proteinExistence type="predicted"/>
<gene>
    <name evidence="1" type="ORF">RWE15_20445</name>
</gene>
<accession>A0ABU5CAC3</accession>